<dbReference type="OrthoDB" id="3428165at2"/>
<dbReference type="RefSeq" id="WP_117360978.1">
    <property type="nucleotide sequence ID" value="NZ_QURH01000974.1"/>
</dbReference>
<comment type="caution">
    <text evidence="1">The sequence shown here is derived from an EMBL/GenBank/DDBJ whole genome shotgun (WGS) entry which is preliminary data.</text>
</comment>
<dbReference type="EMBL" id="QURH01000974">
    <property type="protein sequence ID" value="RFU37404.1"/>
    <property type="molecule type" value="Genomic_DNA"/>
</dbReference>
<evidence type="ECO:0000313" key="1">
    <source>
        <dbReference type="EMBL" id="RFU37404.1"/>
    </source>
</evidence>
<sequence length="128" mass="14425">MSLNVSPELLAKAEAGAVGQDEFLKCVADSLPFAWAMVTRLVEEMRSTDAESVQNTLVPETEDEWGQMFRMFSSDSMRNAIQEHFGVRLAFQNCCKPAVFRKDADDAYRRFVSPEAQLLNQDPTLLNC</sequence>
<dbReference type="Proteomes" id="UP000261811">
    <property type="component" value="Unassembled WGS sequence"/>
</dbReference>
<protein>
    <submittedName>
        <fullName evidence="1">Uncharacterized protein</fullName>
    </submittedName>
</protein>
<dbReference type="NCBIfam" id="NF040488">
    <property type="entry name" value="SCO5389_fam"/>
    <property type="match status" value="1"/>
</dbReference>
<name>A0A372JC49_9ACTN</name>
<organism evidence="1 2">
    <name type="scientific">Actinomadura logoneensis</name>
    <dbReference type="NCBI Taxonomy" id="2293572"/>
    <lineage>
        <taxon>Bacteria</taxon>
        <taxon>Bacillati</taxon>
        <taxon>Actinomycetota</taxon>
        <taxon>Actinomycetes</taxon>
        <taxon>Streptosporangiales</taxon>
        <taxon>Thermomonosporaceae</taxon>
        <taxon>Actinomadura</taxon>
    </lineage>
</organism>
<evidence type="ECO:0000313" key="2">
    <source>
        <dbReference type="Proteomes" id="UP000261811"/>
    </source>
</evidence>
<dbReference type="AlphaFoldDB" id="A0A372JC49"/>
<reference evidence="1 2" key="1">
    <citation type="submission" date="2018-08" db="EMBL/GenBank/DDBJ databases">
        <title>Actinomadura jelena sp. nov., a novel Actinomycete isolated from soil in Chad.</title>
        <authorList>
            <person name="Shi L."/>
        </authorList>
    </citation>
    <scope>NUCLEOTIDE SEQUENCE [LARGE SCALE GENOMIC DNA]</scope>
    <source>
        <strain evidence="1 2">NEAU-G17</strain>
    </source>
</reference>
<keyword evidence="2" id="KW-1185">Reference proteome</keyword>
<dbReference type="Pfam" id="PF20704">
    <property type="entry name" value="KH_NucS_shadow"/>
    <property type="match status" value="1"/>
</dbReference>
<accession>A0A372JC49</accession>
<proteinExistence type="predicted"/>
<gene>
    <name evidence="1" type="ORF">DZF91_33080</name>
</gene>